<accession>A0ACA7P5N5</accession>
<proteinExistence type="predicted"/>
<gene>
    <name evidence="1" type="ORF">U771_13610</name>
</gene>
<dbReference type="EMBL" id="CP006852">
    <property type="protein sequence ID" value="AHC35245.1"/>
    <property type="molecule type" value="Genomic_DNA"/>
</dbReference>
<name>A0ACA7P5N5_9PSED</name>
<reference evidence="1 2" key="1">
    <citation type="journal article" date="2014" name="Genome Announc.">
        <title>Complete Genome Sequence of Pseudomonas sp. Strain TKP, Isolated from a gamma-Hexachlorocyclohexane-Degrading Mixed Culture.</title>
        <authorList>
            <person name="Ohtsubo Y."/>
            <person name="Kishida K."/>
            <person name="Sato T."/>
            <person name="Tabata M."/>
            <person name="Kawasumi T."/>
            <person name="Ogura Y."/>
            <person name="Hayashi T."/>
            <person name="Tsuda M."/>
            <person name="Nagata Y."/>
        </authorList>
    </citation>
    <scope>NUCLEOTIDE SEQUENCE [LARGE SCALE GENOMIC DNA]</scope>
    <source>
        <strain evidence="1 2">TKP</strain>
    </source>
</reference>
<sequence>MQWRIPFGLIDGRSIMYAITGITGKVGGALAHALLENKQPVRAVMRDAHKAESWEAFGCEIAIAEMDDAAALTRAFEGAQGVFILPPSDFDPEPHFPEAKAVIAAVSEAIATAQPQRVVCLSTIGAQAVNTNLLTQRTLMEQALSKLDVPVTFLRPGWFMENALWDVATARDEGVIHSFLQPLDKTVPMIATADVGRTAAALIQQSWHGQRIVELEGQHVSPEDIAATFSLILGRSVQAQAVPRETWDNLFRAQGMQHPLARIRMLDGFNEGWISFEGGNIERIQGSVSLVAVLTQLVNLGT</sequence>
<keyword evidence="2" id="KW-1185">Reference proteome</keyword>
<organism evidence="1 2">
    <name type="scientific">Pseudomonas gorinensis</name>
    <dbReference type="NCBI Taxonomy" id="3240790"/>
    <lineage>
        <taxon>Bacteria</taxon>
        <taxon>Pseudomonadati</taxon>
        <taxon>Pseudomonadota</taxon>
        <taxon>Gammaproteobacteria</taxon>
        <taxon>Pseudomonadales</taxon>
        <taxon>Pseudomonadaceae</taxon>
        <taxon>Pseudomonas</taxon>
    </lineage>
</organism>
<protein>
    <submittedName>
        <fullName evidence="1">NmrA family transcriptional regulator</fullName>
    </submittedName>
</protein>
<evidence type="ECO:0000313" key="2">
    <source>
        <dbReference type="Proteomes" id="UP000018725"/>
    </source>
</evidence>
<evidence type="ECO:0000313" key="1">
    <source>
        <dbReference type="EMBL" id="AHC35245.1"/>
    </source>
</evidence>
<dbReference type="Proteomes" id="UP000018725">
    <property type="component" value="Chromosome"/>
</dbReference>